<name>A0A5B8VBD7_9BACT</name>
<organism evidence="2 3">
    <name type="scientific">Panacibacter ginsenosidivorans</name>
    <dbReference type="NCBI Taxonomy" id="1813871"/>
    <lineage>
        <taxon>Bacteria</taxon>
        <taxon>Pseudomonadati</taxon>
        <taxon>Bacteroidota</taxon>
        <taxon>Chitinophagia</taxon>
        <taxon>Chitinophagales</taxon>
        <taxon>Chitinophagaceae</taxon>
        <taxon>Panacibacter</taxon>
    </lineage>
</organism>
<dbReference type="RefSeq" id="WP_147190038.1">
    <property type="nucleotide sequence ID" value="NZ_CP042435.1"/>
</dbReference>
<dbReference type="AlphaFoldDB" id="A0A5B8VBD7"/>
<sequence length="178" mass="19754">MKKITTIAPVLFITVILLFTSCTSDGTFDFSSSGGGGSGGPYFTALDSAIATEWFAEDSSQWYESHNESGKKMIFCTPDINTRYSNSIKLFGYVKRLDTTDIAHSMSYTLGDYKISLVNASGQEQLQITNIANDVYPDPAEIADLLQFRVFIIPVEQWSASLSVYHYDEICAYYNIGP</sequence>
<reference evidence="2 3" key="1">
    <citation type="journal article" date="2016" name="Int. J. Syst. Evol. Microbiol.">
        <title>Panacibacter ginsenosidivorans gen. nov., sp. nov., with ginsenoside converting activity isolated from soil of a ginseng field.</title>
        <authorList>
            <person name="Siddiqi M.Z."/>
            <person name="Muhammad Shafi S."/>
            <person name="Choi K.D."/>
            <person name="Im W.T."/>
        </authorList>
    </citation>
    <scope>NUCLEOTIDE SEQUENCE [LARGE SCALE GENOMIC DNA]</scope>
    <source>
        <strain evidence="2 3">Gsoil1550</strain>
    </source>
</reference>
<dbReference type="EMBL" id="CP042435">
    <property type="protein sequence ID" value="QEC68231.1"/>
    <property type="molecule type" value="Genomic_DNA"/>
</dbReference>
<evidence type="ECO:0000313" key="3">
    <source>
        <dbReference type="Proteomes" id="UP000321533"/>
    </source>
</evidence>
<protein>
    <submittedName>
        <fullName evidence="2">Uncharacterized protein</fullName>
    </submittedName>
</protein>
<gene>
    <name evidence="2" type="ORF">FRZ67_13330</name>
</gene>
<evidence type="ECO:0000256" key="1">
    <source>
        <dbReference type="SAM" id="SignalP"/>
    </source>
</evidence>
<feature type="signal peptide" evidence="1">
    <location>
        <begin position="1"/>
        <end position="24"/>
    </location>
</feature>
<evidence type="ECO:0000313" key="2">
    <source>
        <dbReference type="EMBL" id="QEC68231.1"/>
    </source>
</evidence>
<keyword evidence="3" id="KW-1185">Reference proteome</keyword>
<proteinExistence type="predicted"/>
<dbReference type="Proteomes" id="UP000321533">
    <property type="component" value="Chromosome"/>
</dbReference>
<feature type="chain" id="PRO_5023058967" evidence="1">
    <location>
        <begin position="25"/>
        <end position="178"/>
    </location>
</feature>
<dbReference type="KEGG" id="pgin:FRZ67_13330"/>
<accession>A0A5B8VBD7</accession>
<dbReference type="PROSITE" id="PS51257">
    <property type="entry name" value="PROKAR_LIPOPROTEIN"/>
    <property type="match status" value="1"/>
</dbReference>
<keyword evidence="1" id="KW-0732">Signal</keyword>